<reference evidence="2" key="1">
    <citation type="submission" date="2021-04" db="EMBL/GenBank/DDBJ databases">
        <authorList>
            <consortium name="Wellcome Sanger Institute Data Sharing"/>
        </authorList>
    </citation>
    <scope>NUCLEOTIDE SEQUENCE [LARGE SCALE GENOMIC DNA]</scope>
</reference>
<reference evidence="2" key="3">
    <citation type="submission" date="2025-09" db="UniProtKB">
        <authorList>
            <consortium name="Ensembl"/>
        </authorList>
    </citation>
    <scope>IDENTIFICATION</scope>
</reference>
<name>A0A3Q1JUJ5_ANATE</name>
<sequence length="77" mass="8977">MNRTLLTSPAGTISHSRKPYDNAHFFILFVMFFYAFLAMTLFKCFVGSDEEKKDPYEEFINSGQTSKQYLHSFAMTM</sequence>
<dbReference type="AlphaFoldDB" id="A0A3Q1JUJ5"/>
<dbReference type="OrthoDB" id="9907547at2759"/>
<keyword evidence="3" id="KW-1185">Reference proteome</keyword>
<dbReference type="Ensembl" id="ENSATET00000019137.2">
    <property type="protein sequence ID" value="ENSATEP00000018821.1"/>
    <property type="gene ID" value="ENSATEG00000013095.2"/>
</dbReference>
<accession>A0A3Q1JUJ5</accession>
<evidence type="ECO:0000313" key="2">
    <source>
        <dbReference type="Ensembl" id="ENSATEP00000018821.1"/>
    </source>
</evidence>
<dbReference type="OMA" id="ISHSRKP"/>
<dbReference type="InParanoid" id="A0A3Q1JUJ5"/>
<organism evidence="2 3">
    <name type="scientific">Anabas testudineus</name>
    <name type="common">Climbing perch</name>
    <name type="synonym">Anthias testudineus</name>
    <dbReference type="NCBI Taxonomy" id="64144"/>
    <lineage>
        <taxon>Eukaryota</taxon>
        <taxon>Metazoa</taxon>
        <taxon>Chordata</taxon>
        <taxon>Craniata</taxon>
        <taxon>Vertebrata</taxon>
        <taxon>Euteleostomi</taxon>
        <taxon>Actinopterygii</taxon>
        <taxon>Neopterygii</taxon>
        <taxon>Teleostei</taxon>
        <taxon>Neoteleostei</taxon>
        <taxon>Acanthomorphata</taxon>
        <taxon>Anabantaria</taxon>
        <taxon>Anabantiformes</taxon>
        <taxon>Anabantoidei</taxon>
        <taxon>Anabantidae</taxon>
        <taxon>Anabas</taxon>
    </lineage>
</organism>
<keyword evidence="1" id="KW-1133">Transmembrane helix</keyword>
<evidence type="ECO:0000313" key="3">
    <source>
        <dbReference type="Proteomes" id="UP000265040"/>
    </source>
</evidence>
<protein>
    <submittedName>
        <fullName evidence="2">Uncharacterized protein</fullName>
    </submittedName>
</protein>
<dbReference type="Proteomes" id="UP000265040">
    <property type="component" value="Chromosome 17"/>
</dbReference>
<feature type="transmembrane region" description="Helical" evidence="1">
    <location>
        <begin position="25"/>
        <end position="46"/>
    </location>
</feature>
<keyword evidence="1" id="KW-0812">Transmembrane</keyword>
<dbReference type="GeneTree" id="ENSGT00940000176855"/>
<keyword evidence="1" id="KW-0472">Membrane</keyword>
<reference evidence="2" key="2">
    <citation type="submission" date="2025-08" db="UniProtKB">
        <authorList>
            <consortium name="Ensembl"/>
        </authorList>
    </citation>
    <scope>IDENTIFICATION</scope>
</reference>
<evidence type="ECO:0000256" key="1">
    <source>
        <dbReference type="SAM" id="Phobius"/>
    </source>
</evidence>
<proteinExistence type="predicted"/>